<keyword evidence="2" id="KW-0472">Membrane</keyword>
<feature type="transmembrane region" description="Helical" evidence="2">
    <location>
        <begin position="30"/>
        <end position="55"/>
    </location>
</feature>
<evidence type="ECO:0000313" key="3">
    <source>
        <dbReference type="EMBL" id="KAL2514390.1"/>
    </source>
</evidence>
<dbReference type="AlphaFoldDB" id="A0ABD1TNT1"/>
<reference evidence="4" key="1">
    <citation type="submission" date="2024-07" db="EMBL/GenBank/DDBJ databases">
        <title>Two chromosome-level genome assemblies of Korean endemic species Abeliophyllum distichum and Forsythia ovata (Oleaceae).</title>
        <authorList>
            <person name="Jang H."/>
        </authorList>
    </citation>
    <scope>NUCLEOTIDE SEQUENCE [LARGE SCALE GENOMIC DNA]</scope>
</reference>
<name>A0ABD1TNT1_9LAMI</name>
<proteinExistence type="predicted"/>
<sequence>MPCLFLLIISPADCMPLFIHRQEENLLLFIFIFGLYAMELKARFIVTLLIFLLLLNVSPCFSRGKLNLKALDSEIYEIDYRGPETHTYIPPPNRSGDRPKIHHQTSMIRHKSNGSRVHRTKRNEKKIHG</sequence>
<protein>
    <submittedName>
        <fullName evidence="3">Uncharacterized protein</fullName>
    </submittedName>
</protein>
<evidence type="ECO:0000256" key="2">
    <source>
        <dbReference type="SAM" id="Phobius"/>
    </source>
</evidence>
<keyword evidence="2" id="KW-0812">Transmembrane</keyword>
<accession>A0ABD1TNT1</accession>
<dbReference type="Proteomes" id="UP001604277">
    <property type="component" value="Unassembled WGS sequence"/>
</dbReference>
<gene>
    <name evidence="3" type="ORF">Fot_28361</name>
</gene>
<keyword evidence="2" id="KW-1133">Transmembrane helix</keyword>
<dbReference type="EMBL" id="JBFOLJ010000008">
    <property type="protein sequence ID" value="KAL2514390.1"/>
    <property type="molecule type" value="Genomic_DNA"/>
</dbReference>
<evidence type="ECO:0000313" key="4">
    <source>
        <dbReference type="Proteomes" id="UP001604277"/>
    </source>
</evidence>
<evidence type="ECO:0000256" key="1">
    <source>
        <dbReference type="SAM" id="MobiDB-lite"/>
    </source>
</evidence>
<feature type="region of interest" description="Disordered" evidence="1">
    <location>
        <begin position="108"/>
        <end position="129"/>
    </location>
</feature>
<organism evidence="3 4">
    <name type="scientific">Forsythia ovata</name>
    <dbReference type="NCBI Taxonomy" id="205694"/>
    <lineage>
        <taxon>Eukaryota</taxon>
        <taxon>Viridiplantae</taxon>
        <taxon>Streptophyta</taxon>
        <taxon>Embryophyta</taxon>
        <taxon>Tracheophyta</taxon>
        <taxon>Spermatophyta</taxon>
        <taxon>Magnoliopsida</taxon>
        <taxon>eudicotyledons</taxon>
        <taxon>Gunneridae</taxon>
        <taxon>Pentapetalae</taxon>
        <taxon>asterids</taxon>
        <taxon>lamiids</taxon>
        <taxon>Lamiales</taxon>
        <taxon>Oleaceae</taxon>
        <taxon>Forsythieae</taxon>
        <taxon>Forsythia</taxon>
    </lineage>
</organism>
<comment type="caution">
    <text evidence="3">The sequence shown here is derived from an EMBL/GenBank/DDBJ whole genome shotgun (WGS) entry which is preliminary data.</text>
</comment>
<keyword evidence="4" id="KW-1185">Reference proteome</keyword>